<reference evidence="1" key="1">
    <citation type="submission" date="2021-02" db="EMBL/GenBank/DDBJ databases">
        <authorList>
            <person name="Nowell W R."/>
        </authorList>
    </citation>
    <scope>NUCLEOTIDE SEQUENCE</scope>
</reference>
<dbReference type="EMBL" id="CAJOBA010003793">
    <property type="protein sequence ID" value="CAF3693221.1"/>
    <property type="molecule type" value="Genomic_DNA"/>
</dbReference>
<name>A0A8S2DAA9_9BILA</name>
<dbReference type="EMBL" id="CAJNOK010003792">
    <property type="protein sequence ID" value="CAF0914711.1"/>
    <property type="molecule type" value="Genomic_DNA"/>
</dbReference>
<gene>
    <name evidence="1" type="ORF">OVA965_LOCUS10308</name>
    <name evidence="2" type="ORF">TMI583_LOCUS10304</name>
</gene>
<accession>A0A8S2DAA9</accession>
<comment type="caution">
    <text evidence="1">The sequence shown here is derived from an EMBL/GenBank/DDBJ whole genome shotgun (WGS) entry which is preliminary data.</text>
</comment>
<dbReference type="AlphaFoldDB" id="A0A8S2DAA9"/>
<sequence length="80" mass="9461">MSVCRRVRSIEFYFIAEKYTDLQRLNCLLEFGLPQYSIRDDGTCVRQARAMYYFFEDVLKWPDGYEILFSGSGSINLEKP</sequence>
<dbReference type="Proteomes" id="UP000682733">
    <property type="component" value="Unassembled WGS sequence"/>
</dbReference>
<evidence type="ECO:0000313" key="3">
    <source>
        <dbReference type="Proteomes" id="UP000677228"/>
    </source>
</evidence>
<proteinExistence type="predicted"/>
<evidence type="ECO:0000313" key="2">
    <source>
        <dbReference type="EMBL" id="CAF3693221.1"/>
    </source>
</evidence>
<evidence type="ECO:0000313" key="1">
    <source>
        <dbReference type="EMBL" id="CAF0914711.1"/>
    </source>
</evidence>
<dbReference type="Proteomes" id="UP000677228">
    <property type="component" value="Unassembled WGS sequence"/>
</dbReference>
<organism evidence="1 3">
    <name type="scientific">Didymodactylos carnosus</name>
    <dbReference type="NCBI Taxonomy" id="1234261"/>
    <lineage>
        <taxon>Eukaryota</taxon>
        <taxon>Metazoa</taxon>
        <taxon>Spiralia</taxon>
        <taxon>Gnathifera</taxon>
        <taxon>Rotifera</taxon>
        <taxon>Eurotatoria</taxon>
        <taxon>Bdelloidea</taxon>
        <taxon>Philodinida</taxon>
        <taxon>Philodinidae</taxon>
        <taxon>Didymodactylos</taxon>
    </lineage>
</organism>
<protein>
    <submittedName>
        <fullName evidence="1">Uncharacterized protein</fullName>
    </submittedName>
</protein>